<reference evidence="1 2" key="1">
    <citation type="submission" date="2014-04" db="EMBL/GenBank/DDBJ databases">
        <authorList>
            <consortium name="DOE Joint Genome Institute"/>
            <person name="Kuo A."/>
            <person name="Kohler A."/>
            <person name="Costa M.D."/>
            <person name="Nagy L.G."/>
            <person name="Floudas D."/>
            <person name="Copeland A."/>
            <person name="Barry K.W."/>
            <person name="Cichocki N."/>
            <person name="Veneault-Fourrey C."/>
            <person name="LaButti K."/>
            <person name="Lindquist E.A."/>
            <person name="Lipzen A."/>
            <person name="Lundell T."/>
            <person name="Morin E."/>
            <person name="Murat C."/>
            <person name="Sun H."/>
            <person name="Tunlid A."/>
            <person name="Henrissat B."/>
            <person name="Grigoriev I.V."/>
            <person name="Hibbett D.S."/>
            <person name="Martin F."/>
            <person name="Nordberg H.P."/>
            <person name="Cantor M.N."/>
            <person name="Hua S.X."/>
        </authorList>
    </citation>
    <scope>NUCLEOTIDE SEQUENCE [LARGE SCALE GENOMIC DNA]</scope>
    <source>
        <strain evidence="1 2">441</strain>
    </source>
</reference>
<dbReference type="HOGENOM" id="CLU_1390739_0_0_1"/>
<protein>
    <submittedName>
        <fullName evidence="1">Uncharacterized protein</fullName>
    </submittedName>
</protein>
<gene>
    <name evidence="1" type="ORF">PISMIDRAFT_11324</name>
</gene>
<dbReference type="Proteomes" id="UP000054018">
    <property type="component" value="Unassembled WGS sequence"/>
</dbReference>
<evidence type="ECO:0000313" key="1">
    <source>
        <dbReference type="EMBL" id="KIK22861.1"/>
    </source>
</evidence>
<evidence type="ECO:0000313" key="2">
    <source>
        <dbReference type="Proteomes" id="UP000054018"/>
    </source>
</evidence>
<dbReference type="EMBL" id="KN833734">
    <property type="protein sequence ID" value="KIK22861.1"/>
    <property type="molecule type" value="Genomic_DNA"/>
</dbReference>
<dbReference type="AlphaFoldDB" id="A0A0C9Z1A6"/>
<keyword evidence="2" id="KW-1185">Reference proteome</keyword>
<accession>A0A0C9Z1A6</accession>
<sequence>MYSSNKLCEAADLFGPELVKVQCETPSHIQFRDVTLSLTDLGTIDITTKGKILWDLYEHNFQFELVTLGHMLVPNLWSSQQLDRLNQVHQIFPGNSELTMYDEPFPRKNEGLGSHEPQTKLEFMERLHALVASWPGFLLDLGQPLLPSALVTCVWAVEKKVVLFYVQSFFDYFGHPPIIPRHIPNNACTIYGWTTA</sequence>
<dbReference type="OrthoDB" id="2634326at2759"/>
<name>A0A0C9Z1A6_9AGAM</name>
<reference evidence="2" key="2">
    <citation type="submission" date="2015-01" db="EMBL/GenBank/DDBJ databases">
        <title>Evolutionary Origins and Diversification of the Mycorrhizal Mutualists.</title>
        <authorList>
            <consortium name="DOE Joint Genome Institute"/>
            <consortium name="Mycorrhizal Genomics Consortium"/>
            <person name="Kohler A."/>
            <person name="Kuo A."/>
            <person name="Nagy L.G."/>
            <person name="Floudas D."/>
            <person name="Copeland A."/>
            <person name="Barry K.W."/>
            <person name="Cichocki N."/>
            <person name="Veneault-Fourrey C."/>
            <person name="LaButti K."/>
            <person name="Lindquist E.A."/>
            <person name="Lipzen A."/>
            <person name="Lundell T."/>
            <person name="Morin E."/>
            <person name="Murat C."/>
            <person name="Riley R."/>
            <person name="Ohm R."/>
            <person name="Sun H."/>
            <person name="Tunlid A."/>
            <person name="Henrissat B."/>
            <person name="Grigoriev I.V."/>
            <person name="Hibbett D.S."/>
            <person name="Martin F."/>
        </authorList>
    </citation>
    <scope>NUCLEOTIDE SEQUENCE [LARGE SCALE GENOMIC DNA]</scope>
    <source>
        <strain evidence="2">441</strain>
    </source>
</reference>
<proteinExistence type="predicted"/>
<organism evidence="1 2">
    <name type="scientific">Pisolithus microcarpus 441</name>
    <dbReference type="NCBI Taxonomy" id="765257"/>
    <lineage>
        <taxon>Eukaryota</taxon>
        <taxon>Fungi</taxon>
        <taxon>Dikarya</taxon>
        <taxon>Basidiomycota</taxon>
        <taxon>Agaricomycotina</taxon>
        <taxon>Agaricomycetes</taxon>
        <taxon>Agaricomycetidae</taxon>
        <taxon>Boletales</taxon>
        <taxon>Sclerodermatineae</taxon>
        <taxon>Pisolithaceae</taxon>
        <taxon>Pisolithus</taxon>
    </lineage>
</organism>